<dbReference type="GO" id="GO:0003841">
    <property type="term" value="F:1-acylglycerol-3-phosphate O-acyltransferase activity"/>
    <property type="evidence" value="ECO:0007669"/>
    <property type="project" value="TreeGrafter"/>
</dbReference>
<dbReference type="InterPro" id="IPR002123">
    <property type="entry name" value="Plipid/glycerol_acylTrfase"/>
</dbReference>
<dbReference type="SMART" id="SM00563">
    <property type="entry name" value="PlsC"/>
    <property type="match status" value="1"/>
</dbReference>
<dbReference type="AlphaFoldDB" id="A0A4R6U706"/>
<proteinExistence type="predicted"/>
<evidence type="ECO:0000313" key="5">
    <source>
        <dbReference type="Proteomes" id="UP000295632"/>
    </source>
</evidence>
<evidence type="ECO:0000256" key="2">
    <source>
        <dbReference type="ARBA" id="ARBA00023315"/>
    </source>
</evidence>
<dbReference type="EMBL" id="SNYJ01000003">
    <property type="protein sequence ID" value="TDQ41546.1"/>
    <property type="molecule type" value="Genomic_DNA"/>
</dbReference>
<keyword evidence="2 4" id="KW-0012">Acyltransferase</keyword>
<evidence type="ECO:0000313" key="4">
    <source>
        <dbReference type="EMBL" id="TDQ41546.1"/>
    </source>
</evidence>
<dbReference type="OrthoDB" id="9803035at2"/>
<dbReference type="GO" id="GO:0006654">
    <property type="term" value="P:phosphatidic acid biosynthetic process"/>
    <property type="evidence" value="ECO:0007669"/>
    <property type="project" value="TreeGrafter"/>
</dbReference>
<dbReference type="Pfam" id="PF01553">
    <property type="entry name" value="Acyltransferase"/>
    <property type="match status" value="1"/>
</dbReference>
<dbReference type="RefSeq" id="WP_133579413.1">
    <property type="nucleotide sequence ID" value="NZ_SNYJ01000003.1"/>
</dbReference>
<name>A0A4R6U706_9BACI</name>
<dbReference type="PANTHER" id="PTHR10434">
    <property type="entry name" value="1-ACYL-SN-GLYCEROL-3-PHOSPHATE ACYLTRANSFERASE"/>
    <property type="match status" value="1"/>
</dbReference>
<keyword evidence="1 4" id="KW-0808">Transferase</keyword>
<protein>
    <submittedName>
        <fullName evidence="4">1-acyl-sn-glycerol-3-phosphate acyltransferase</fullName>
    </submittedName>
</protein>
<comment type="caution">
    <text evidence="4">The sequence shown here is derived from an EMBL/GenBank/DDBJ whole genome shotgun (WGS) entry which is preliminary data.</text>
</comment>
<dbReference type="CDD" id="cd07989">
    <property type="entry name" value="LPLAT_AGPAT-like"/>
    <property type="match status" value="1"/>
</dbReference>
<dbReference type="SUPFAM" id="SSF69593">
    <property type="entry name" value="Glycerol-3-phosphate (1)-acyltransferase"/>
    <property type="match status" value="1"/>
</dbReference>
<evidence type="ECO:0000259" key="3">
    <source>
        <dbReference type="SMART" id="SM00563"/>
    </source>
</evidence>
<gene>
    <name evidence="4" type="ORF">EV213_103124</name>
</gene>
<sequence length="194" mass="21105">MNLYPLGKALSTGFAKTTFRLEVHGKEHVPKTGGVLLCCNHKSNLDPVILGVGCPREVRYMAKEELFKAPAGKWLMESLKVIPVKRGQSDKLALRKGLAVLQEGEVYGMFPEGTRSKTGELGEGLGGAGFFALRSNAAIVPSAVIGDYRMFGKLKLAFGPPISFESAREEKLSSKEATELIMSKISALIEQYKE</sequence>
<evidence type="ECO:0000256" key="1">
    <source>
        <dbReference type="ARBA" id="ARBA00022679"/>
    </source>
</evidence>
<accession>A0A4R6U706</accession>
<dbReference type="PANTHER" id="PTHR10434:SF11">
    <property type="entry name" value="1-ACYL-SN-GLYCEROL-3-PHOSPHATE ACYLTRANSFERASE"/>
    <property type="match status" value="1"/>
</dbReference>
<reference evidence="4 5" key="1">
    <citation type="submission" date="2019-03" db="EMBL/GenBank/DDBJ databases">
        <title>Genomic Encyclopedia of Type Strains, Phase IV (KMG-IV): sequencing the most valuable type-strain genomes for metagenomic binning, comparative biology and taxonomic classification.</title>
        <authorList>
            <person name="Goeker M."/>
        </authorList>
    </citation>
    <scope>NUCLEOTIDE SEQUENCE [LARGE SCALE GENOMIC DNA]</scope>
    <source>
        <strain evidence="4 5">DSM 28697</strain>
    </source>
</reference>
<organism evidence="4 5">
    <name type="scientific">Aureibacillus halotolerans</name>
    <dbReference type="NCBI Taxonomy" id="1508390"/>
    <lineage>
        <taxon>Bacteria</taxon>
        <taxon>Bacillati</taxon>
        <taxon>Bacillota</taxon>
        <taxon>Bacilli</taxon>
        <taxon>Bacillales</taxon>
        <taxon>Bacillaceae</taxon>
        <taxon>Aureibacillus</taxon>
    </lineage>
</organism>
<feature type="domain" description="Phospholipid/glycerol acyltransferase" evidence="3">
    <location>
        <begin position="35"/>
        <end position="147"/>
    </location>
</feature>
<keyword evidence="5" id="KW-1185">Reference proteome</keyword>
<dbReference type="Proteomes" id="UP000295632">
    <property type="component" value="Unassembled WGS sequence"/>
</dbReference>